<feature type="transmembrane region" description="Helical" evidence="1">
    <location>
        <begin position="59"/>
        <end position="76"/>
    </location>
</feature>
<keyword evidence="1" id="KW-1133">Transmembrane helix</keyword>
<organism evidence="2 3">
    <name type="scientific">Phytophthora cactorum</name>
    <dbReference type="NCBI Taxonomy" id="29920"/>
    <lineage>
        <taxon>Eukaryota</taxon>
        <taxon>Sar</taxon>
        <taxon>Stramenopiles</taxon>
        <taxon>Oomycota</taxon>
        <taxon>Peronosporomycetes</taxon>
        <taxon>Peronosporales</taxon>
        <taxon>Peronosporaceae</taxon>
        <taxon>Phytophthora</taxon>
    </lineage>
</organism>
<dbReference type="OrthoDB" id="126648at2759"/>
<dbReference type="Proteomes" id="UP000688947">
    <property type="component" value="Unassembled WGS sequence"/>
</dbReference>
<evidence type="ECO:0000313" key="3">
    <source>
        <dbReference type="Proteomes" id="UP000688947"/>
    </source>
</evidence>
<feature type="transmembrane region" description="Helical" evidence="1">
    <location>
        <begin position="120"/>
        <end position="140"/>
    </location>
</feature>
<proteinExistence type="predicted"/>
<gene>
    <name evidence="2" type="ORF">JG687_00013098</name>
</gene>
<name>A0A8T1U536_9STRA</name>
<reference evidence="2" key="1">
    <citation type="submission" date="2021-01" db="EMBL/GenBank/DDBJ databases">
        <title>Phytophthora aleatoria, a newly-described species from Pinus radiata is distinct from Phytophthora cactorum isolates based on comparative genomics.</title>
        <authorList>
            <person name="Mcdougal R."/>
            <person name="Panda P."/>
            <person name="Williams N."/>
            <person name="Studholme D.J."/>
        </authorList>
    </citation>
    <scope>NUCLEOTIDE SEQUENCE</scope>
    <source>
        <strain evidence="2">NZFS 3830</strain>
    </source>
</reference>
<keyword evidence="1" id="KW-0472">Membrane</keyword>
<accession>A0A8T1U536</accession>
<feature type="transmembrane region" description="Helical" evidence="1">
    <location>
        <begin position="28"/>
        <end position="47"/>
    </location>
</feature>
<comment type="caution">
    <text evidence="2">The sequence shown here is derived from an EMBL/GenBank/DDBJ whole genome shotgun (WGS) entry which is preliminary data.</text>
</comment>
<dbReference type="AlphaFoldDB" id="A0A8T1U536"/>
<dbReference type="EMBL" id="JAENGZ010000933">
    <property type="protein sequence ID" value="KAG6952276.1"/>
    <property type="molecule type" value="Genomic_DNA"/>
</dbReference>
<dbReference type="VEuPathDB" id="FungiDB:PC110_g15046"/>
<evidence type="ECO:0000313" key="2">
    <source>
        <dbReference type="EMBL" id="KAG6952276.1"/>
    </source>
</evidence>
<keyword evidence="1" id="KW-0812">Transmembrane</keyword>
<sequence length="222" mass="24896">MSVQVEFQGQYSVDRLQRLDSYSKTLKASRLLAILLLTPLPSLAISLLKEVPPLSPPEAAGVSVAFIVMMCVLTVFPLPFGLLVVAPPNVILITACFVYISGPRWRADPLLWGEVKRQLSVFNCQVALTFIYPIYIYGFVSLTGIHQAMFVVILPVIQLIAKNWVSRQHTDNDLKPESVIFIVEVLTLFTSRMLSTIRLRGRRQPQLWPWISYTSGCPCSTS</sequence>
<protein>
    <submittedName>
        <fullName evidence="2">Uncharacterized protein</fullName>
    </submittedName>
</protein>
<evidence type="ECO:0000256" key="1">
    <source>
        <dbReference type="SAM" id="Phobius"/>
    </source>
</evidence>